<dbReference type="STRING" id="1168034.FH5T_06720"/>
<dbReference type="InterPro" id="IPR019500">
    <property type="entry name" value="Pep_S46"/>
</dbReference>
<protein>
    <recommendedName>
        <fullName evidence="7">Dipeptidyl-peptidase</fullName>
        <ecNumber evidence="7">3.4.14.-</ecNumber>
    </recommendedName>
</protein>
<gene>
    <name evidence="8" type="ORF">FH5T_06720</name>
    <name evidence="9" type="ORF">SAMN05444285_1398</name>
</gene>
<keyword evidence="3 7" id="KW-0645">Protease</keyword>
<accession>X5DEF6</accession>
<proteinExistence type="inferred from homology"/>
<keyword evidence="6 7" id="KW-0720">Serine protease</keyword>
<comment type="function">
    <text evidence="7">Catalyzes the removal of dipeptides from the N-terminus of oligopeptides.</text>
</comment>
<dbReference type="OrthoDB" id="9805367at2"/>
<keyword evidence="2 7" id="KW-0031">Aminopeptidase</keyword>
<dbReference type="EMBL" id="CP007451">
    <property type="protein sequence ID" value="AHW59399.1"/>
    <property type="molecule type" value="Genomic_DNA"/>
</dbReference>
<dbReference type="SUPFAM" id="SSF50494">
    <property type="entry name" value="Trypsin-like serine proteases"/>
    <property type="match status" value="1"/>
</dbReference>
<dbReference type="Proteomes" id="UP000181981">
    <property type="component" value="Unassembled WGS sequence"/>
</dbReference>
<dbReference type="KEGG" id="dori:FH5T_06720"/>
<name>X5DEF6_9BACT</name>
<dbReference type="Pfam" id="PF10459">
    <property type="entry name" value="Peptidase_S46"/>
    <property type="match status" value="1"/>
</dbReference>
<dbReference type="PANTHER" id="PTHR38469">
    <property type="entry name" value="PERIPLASMIC PEPTIDASE SUBFAMILY S1B"/>
    <property type="match status" value="1"/>
</dbReference>
<evidence type="ECO:0000313" key="11">
    <source>
        <dbReference type="Proteomes" id="UP000181981"/>
    </source>
</evidence>
<dbReference type="InterPro" id="IPR009003">
    <property type="entry name" value="Peptidase_S1_PA"/>
</dbReference>
<dbReference type="InterPro" id="IPR043504">
    <property type="entry name" value="Peptidase_S1_PA_chymotrypsin"/>
</dbReference>
<evidence type="ECO:0000256" key="4">
    <source>
        <dbReference type="ARBA" id="ARBA00022729"/>
    </source>
</evidence>
<keyword evidence="10" id="KW-1185">Reference proteome</keyword>
<dbReference type="eggNOG" id="COG3591">
    <property type="taxonomic scope" value="Bacteria"/>
</dbReference>
<evidence type="ECO:0000256" key="5">
    <source>
        <dbReference type="ARBA" id="ARBA00022801"/>
    </source>
</evidence>
<sequence>MRKLNLMLLISIFMIGSAVAKEGMWLPSLIHKLNIKTMQDMGCELSAEDIYSINQSSLKDAIVALDRGSCTAEVISKDGLLLTNHHCGFGEIQQHSSVEHDYLQDGFWARSKEEELPNPGKTVTFLISVEDVTAKVLADVTDEMSESERNDKIDQTVRQLEKEAKGDTHYEVYIRDFLKANQYFLFVTETFKDVRLVGAPPQALGKFGGDTDNWMWPRHTNDFSMFRVYCGPDGLPAEYSEDNVPYQPKHHLPISLKGVDEGDFAMVFGYPGSTNRYKTSWGIDYTMKVTNTARILVREKKLDIIADYMATSQKAKIQYASKHARSANYYKNAIGQNQALTKLGIIAQKQELEKEFTNWVNANADRKAKYGEALSLIEESYKEVEAEKAMEFAAEALLRGPEIFMFAYRANQLADLLEKPEENKDKIEAFSGRLEESLDAFYKDYDAATDEKIVAALMKIYAENISSGYYPSFFAEIQNKYKGDYAKYTEKMFKKSIFDNQEELTAFLENPSLKTLQKDMVFQAAVDIFDMYRATSMSLRDGDEKLQKGRRLFVAGLMEMQPDKKFYPDANSTMRLTYGTVMPYDPRDGVTYKYYTTTDGYLEKEIPGDYEFDVPARMKELLLDENFGQYADEDGKLRACFITDNDITGGNSGSPVINGKGELIGIAFDGNWEAMSGDLDFEENLQRCINVDIRFVLWVVDIYAGAQNLIDEMTIIR</sequence>
<evidence type="ECO:0000256" key="6">
    <source>
        <dbReference type="ARBA" id="ARBA00022825"/>
    </source>
</evidence>
<dbReference type="HOGENOM" id="CLU_013776_0_0_10"/>
<dbReference type="PANTHER" id="PTHR38469:SF1">
    <property type="entry name" value="PERIPLASMIC PEPTIDASE SUBFAMILY S1B"/>
    <property type="match status" value="1"/>
</dbReference>
<evidence type="ECO:0000256" key="7">
    <source>
        <dbReference type="RuleBase" id="RU366067"/>
    </source>
</evidence>
<comment type="similarity">
    <text evidence="1 7">Belongs to the peptidase S46 family.</text>
</comment>
<dbReference type="Gene3D" id="2.40.10.10">
    <property type="entry name" value="Trypsin-like serine proteases"/>
    <property type="match status" value="1"/>
</dbReference>
<evidence type="ECO:0000313" key="10">
    <source>
        <dbReference type="Proteomes" id="UP000023772"/>
    </source>
</evidence>
<dbReference type="EC" id="3.4.14.-" evidence="7"/>
<evidence type="ECO:0000256" key="2">
    <source>
        <dbReference type="ARBA" id="ARBA00022438"/>
    </source>
</evidence>
<evidence type="ECO:0000256" key="1">
    <source>
        <dbReference type="ARBA" id="ARBA00010491"/>
    </source>
</evidence>
<keyword evidence="4" id="KW-0732">Signal</keyword>
<reference evidence="9 11" key="2">
    <citation type="submission" date="2016-10" db="EMBL/GenBank/DDBJ databases">
        <authorList>
            <person name="de Groot N.N."/>
        </authorList>
    </citation>
    <scope>NUCLEOTIDE SEQUENCE [LARGE SCALE GENOMIC DNA]</scope>
    <source>
        <strain evidence="9 11">DSM 25947</strain>
    </source>
</reference>
<evidence type="ECO:0000313" key="9">
    <source>
        <dbReference type="EMBL" id="SEU06242.1"/>
    </source>
</evidence>
<dbReference type="GO" id="GO:0070009">
    <property type="term" value="F:serine-type aminopeptidase activity"/>
    <property type="evidence" value="ECO:0007669"/>
    <property type="project" value="UniProtKB-UniRule"/>
</dbReference>
<dbReference type="AlphaFoldDB" id="X5DEF6"/>
<evidence type="ECO:0000256" key="3">
    <source>
        <dbReference type="ARBA" id="ARBA00022670"/>
    </source>
</evidence>
<dbReference type="GO" id="GO:0043171">
    <property type="term" value="P:peptide catabolic process"/>
    <property type="evidence" value="ECO:0007669"/>
    <property type="project" value="UniProtKB-UniRule"/>
</dbReference>
<dbReference type="EMBL" id="FOHT01000039">
    <property type="protein sequence ID" value="SEU06242.1"/>
    <property type="molecule type" value="Genomic_DNA"/>
</dbReference>
<keyword evidence="5 7" id="KW-0378">Hydrolase</keyword>
<evidence type="ECO:0000313" key="8">
    <source>
        <dbReference type="EMBL" id="AHW59399.1"/>
    </source>
</evidence>
<dbReference type="GO" id="GO:0006508">
    <property type="term" value="P:proteolysis"/>
    <property type="evidence" value="ECO:0007669"/>
    <property type="project" value="UniProtKB-KW"/>
</dbReference>
<organism evidence="9 11">
    <name type="scientific">Draconibacterium orientale</name>
    <dbReference type="NCBI Taxonomy" id="1168034"/>
    <lineage>
        <taxon>Bacteria</taxon>
        <taxon>Pseudomonadati</taxon>
        <taxon>Bacteroidota</taxon>
        <taxon>Bacteroidia</taxon>
        <taxon>Marinilabiliales</taxon>
        <taxon>Prolixibacteraceae</taxon>
        <taxon>Draconibacterium</taxon>
    </lineage>
</organism>
<dbReference type="GO" id="GO:0008239">
    <property type="term" value="F:dipeptidyl-peptidase activity"/>
    <property type="evidence" value="ECO:0007669"/>
    <property type="project" value="UniProtKB-UniRule"/>
</dbReference>
<dbReference type="Proteomes" id="UP000023772">
    <property type="component" value="Chromosome"/>
</dbReference>
<reference evidence="8 10" key="1">
    <citation type="submission" date="2014-03" db="EMBL/GenBank/DDBJ databases">
        <title>Complete genome sequence of a deeply braunched marine Bacteroidia bacterium Draconibacterium orientale type strain FH5T.</title>
        <authorList>
            <person name="Li X."/>
            <person name="Wang X."/>
            <person name="Xie Z."/>
            <person name="Du Z."/>
            <person name="Chen G."/>
        </authorList>
    </citation>
    <scope>NUCLEOTIDE SEQUENCE [LARGE SCALE GENOMIC DNA]</scope>
    <source>
        <strain evidence="8 10">FH5</strain>
    </source>
</reference>